<evidence type="ECO:0000313" key="1">
    <source>
        <dbReference type="EMBL" id="BBX20187.1"/>
    </source>
</evidence>
<dbReference type="AlphaFoldDB" id="A0A7I7K854"/>
<dbReference type="KEGG" id="mdu:MDUV_50470"/>
<dbReference type="PANTHER" id="PTHR33570:SF2">
    <property type="entry name" value="CARBOXYMUCONOLACTONE DECARBOXYLASE-LIKE DOMAIN-CONTAINING PROTEIN"/>
    <property type="match status" value="1"/>
</dbReference>
<dbReference type="InterPro" id="IPR052512">
    <property type="entry name" value="4CMD/NDH-1_regulator"/>
</dbReference>
<dbReference type="Gene3D" id="1.20.1290.10">
    <property type="entry name" value="AhpD-like"/>
    <property type="match status" value="1"/>
</dbReference>
<dbReference type="RefSeq" id="WP_098003148.1">
    <property type="nucleotide sequence ID" value="NZ_AP022563.1"/>
</dbReference>
<dbReference type="SUPFAM" id="SSF69118">
    <property type="entry name" value="AhpD-like"/>
    <property type="match status" value="1"/>
</dbReference>
<dbReference type="PANTHER" id="PTHR33570">
    <property type="entry name" value="4-CARBOXYMUCONOLACTONE DECARBOXYLASE FAMILY PROTEIN"/>
    <property type="match status" value="1"/>
</dbReference>
<proteinExistence type="predicted"/>
<sequence length="151" mass="16649">MDDVRRKGLEKMNEVYGWEMPDIQGDPYFDLTVEHLFGTIWTRPGLSMRDKRMLTLTAVTALGNSDLAEIQINAALANEELTVSELKEMAVFLTHYLGFPLGSKLDGAVSKVAKQRQKAAEKGAGKDTAEDKRANVNAAVRMHSGGTVHDE</sequence>
<dbReference type="InterPro" id="IPR003779">
    <property type="entry name" value="CMD-like"/>
</dbReference>
<accession>A0A7I7K854</accession>
<dbReference type="InterPro" id="IPR029032">
    <property type="entry name" value="AhpD-like"/>
</dbReference>
<organism evidence="1 2">
    <name type="scientific">Mycolicibacterium duvalii</name>
    <dbReference type="NCBI Taxonomy" id="39688"/>
    <lineage>
        <taxon>Bacteria</taxon>
        <taxon>Bacillati</taxon>
        <taxon>Actinomycetota</taxon>
        <taxon>Actinomycetes</taxon>
        <taxon>Mycobacteriales</taxon>
        <taxon>Mycobacteriaceae</taxon>
        <taxon>Mycolicibacterium</taxon>
    </lineage>
</organism>
<dbReference type="Proteomes" id="UP000467006">
    <property type="component" value="Chromosome"/>
</dbReference>
<reference evidence="1 2" key="1">
    <citation type="journal article" date="2019" name="Emerg. Microbes Infect.">
        <title>Comprehensive subspecies identification of 175 nontuberculous mycobacteria species based on 7547 genomic profiles.</title>
        <authorList>
            <person name="Matsumoto Y."/>
            <person name="Kinjo T."/>
            <person name="Motooka D."/>
            <person name="Nabeya D."/>
            <person name="Jung N."/>
            <person name="Uechi K."/>
            <person name="Horii T."/>
            <person name="Iida T."/>
            <person name="Fujita J."/>
            <person name="Nakamura S."/>
        </authorList>
    </citation>
    <scope>NUCLEOTIDE SEQUENCE [LARGE SCALE GENOMIC DNA]</scope>
    <source>
        <strain evidence="1 2">JCM 6396</strain>
    </source>
</reference>
<evidence type="ECO:0000313" key="2">
    <source>
        <dbReference type="Proteomes" id="UP000467006"/>
    </source>
</evidence>
<gene>
    <name evidence="1" type="primary">pcaC_6</name>
    <name evidence="1" type="ORF">MDUV_50470</name>
</gene>
<dbReference type="EMBL" id="AP022563">
    <property type="protein sequence ID" value="BBX20187.1"/>
    <property type="molecule type" value="Genomic_DNA"/>
</dbReference>
<dbReference type="GO" id="GO:0051920">
    <property type="term" value="F:peroxiredoxin activity"/>
    <property type="evidence" value="ECO:0007669"/>
    <property type="project" value="InterPro"/>
</dbReference>
<protein>
    <submittedName>
        <fullName evidence="1">4-carboxymuconolactone decarboxylase</fullName>
    </submittedName>
</protein>
<name>A0A7I7K854_9MYCO</name>
<dbReference type="OrthoDB" id="9802489at2"/>
<keyword evidence="2" id="KW-1185">Reference proteome</keyword>
<dbReference type="Pfam" id="PF02627">
    <property type="entry name" value="CMD"/>
    <property type="match status" value="1"/>
</dbReference>